<comment type="caution">
    <text evidence="2">The sequence shown here is derived from an EMBL/GenBank/DDBJ whole genome shotgun (WGS) entry which is preliminary data.</text>
</comment>
<gene>
    <name evidence="2" type="ORF">KL771_02005</name>
</gene>
<dbReference type="EMBL" id="JAHHZF010000001">
    <property type="protein sequence ID" value="MBT9288205.1"/>
    <property type="molecule type" value="Genomic_DNA"/>
</dbReference>
<keyword evidence="1" id="KW-0732">Signal</keyword>
<name>A0A947CZY9_9HYPH</name>
<evidence type="ECO:0000313" key="3">
    <source>
        <dbReference type="Proteomes" id="UP000766595"/>
    </source>
</evidence>
<feature type="signal peptide" evidence="1">
    <location>
        <begin position="1"/>
        <end position="44"/>
    </location>
</feature>
<dbReference type="RefSeq" id="WP_261966886.1">
    <property type="nucleotide sequence ID" value="NZ_JAHHZF010000001.1"/>
</dbReference>
<dbReference type="AlphaFoldDB" id="A0A947CZY9"/>
<evidence type="ECO:0000313" key="2">
    <source>
        <dbReference type="EMBL" id="MBT9288205.1"/>
    </source>
</evidence>
<reference evidence="2 3" key="1">
    <citation type="submission" date="2021-06" db="EMBL/GenBank/DDBJ databases">
        <authorList>
            <person name="Grouzdev D.S."/>
            <person name="Koziaeva V."/>
        </authorList>
    </citation>
    <scope>NUCLEOTIDE SEQUENCE [LARGE SCALE GENOMIC DNA]</scope>
    <source>
        <strain evidence="2 3">22</strain>
    </source>
</reference>
<keyword evidence="3" id="KW-1185">Reference proteome</keyword>
<dbReference type="Proteomes" id="UP000766595">
    <property type="component" value="Unassembled WGS sequence"/>
</dbReference>
<protein>
    <recommendedName>
        <fullName evidence="4">PsbP C-terminal domain-containing protein</fullName>
    </recommendedName>
</protein>
<evidence type="ECO:0008006" key="4">
    <source>
        <dbReference type="Google" id="ProtNLM"/>
    </source>
</evidence>
<evidence type="ECO:0000256" key="1">
    <source>
        <dbReference type="SAM" id="SignalP"/>
    </source>
</evidence>
<accession>A0A947CZY9</accession>
<proteinExistence type="predicted"/>
<sequence length="209" mass="22721">MTRFLPSPRRVAAPARFRTVGLRFGRMALGMALVLAPAVAPAQAEVQKIMLLCGGTQQLCPWFRAGVEPPEGWVEDRASGQRNEIVVLLPAGTTLDDADRWAYARAVYNPERMALDRVVAGDIERLKAESPGLAVTPQVDRTGPGGRIVKVYDLAEDQDGTAVAERVATFDDTDKDGNAFTVSLTVAIQGEDRRGEAVALLDRLIESYR</sequence>
<feature type="chain" id="PRO_5037245712" description="PsbP C-terminal domain-containing protein" evidence="1">
    <location>
        <begin position="45"/>
        <end position="209"/>
    </location>
</feature>
<organism evidence="2 3">
    <name type="scientific">Prosthecodimorpha staleyi</name>
    <dbReference type="NCBI Taxonomy" id="2840188"/>
    <lineage>
        <taxon>Bacteria</taxon>
        <taxon>Pseudomonadati</taxon>
        <taxon>Pseudomonadota</taxon>
        <taxon>Alphaproteobacteria</taxon>
        <taxon>Hyphomicrobiales</taxon>
        <taxon>Ancalomicrobiaceae</taxon>
        <taxon>Prosthecodimorpha</taxon>
    </lineage>
</organism>